<proteinExistence type="predicted"/>
<dbReference type="Proteomes" id="UP000694429">
    <property type="component" value="Chromosome 38"/>
</dbReference>
<keyword evidence="5" id="KW-0472">Membrane</keyword>
<sequence length="388" mass="42984">MLLYRIVLFFVPCAGKTVWLHLRAWPDPVFEGDALTLQCQGWRNTDVFQVEFYRDRKALGAPRDSWVLPMGTAALESSGQYSCSGRMAHIPHLGTQRSEMTTVQVQELFRPPELHAVPSPEPHEGAPLTLRCQTEMYPWKSASRLLFSFLKDGRTLRDRDPRQELHLPEAREGDSGLYWCQATPEGSSVQKQSPRLEVRVLAPVSQPLLTLSPGPTGLAVGDVVQLFCVALKGSPPILYSFYLDGKMLGSPQAPRGRTASFSFTVMSARDAGSYFCQAQNNVSKETSEPKTFSLDAPRLAPWLCAGLLAALAVPAALLGRFRPWRQSGPPPTQDPPPAPAREQHAVYGNVTWQDEDEEADTYPSDLAVLREPEGHVCHLHRGEMLPAC</sequence>
<dbReference type="PANTHER" id="PTHR11481">
    <property type="entry name" value="IMMUNOGLOBULIN FC RECEPTOR"/>
    <property type="match status" value="1"/>
</dbReference>
<comment type="subcellular location">
    <subcellularLocation>
        <location evidence="1">Cell membrane</location>
    </subcellularLocation>
</comment>
<evidence type="ECO:0000256" key="5">
    <source>
        <dbReference type="ARBA" id="ARBA00023136"/>
    </source>
</evidence>
<dbReference type="InterPro" id="IPR007110">
    <property type="entry name" value="Ig-like_dom"/>
</dbReference>
<feature type="domain" description="Ig-like" evidence="10">
    <location>
        <begin position="207"/>
        <end position="293"/>
    </location>
</feature>
<protein>
    <recommendedName>
        <fullName evidence="10">Ig-like domain-containing protein</fullName>
    </recommendedName>
</protein>
<dbReference type="Ensembl" id="ENSCAFT00030026373.1">
    <property type="protein sequence ID" value="ENSCAFP00030023026.1"/>
    <property type="gene ID" value="ENSCAFG00030014182.1"/>
</dbReference>
<dbReference type="InterPro" id="IPR003599">
    <property type="entry name" value="Ig_sub"/>
</dbReference>
<dbReference type="FunFam" id="2.60.40.10:FF:000651">
    <property type="entry name" value="Fc receptor like 1"/>
    <property type="match status" value="1"/>
</dbReference>
<dbReference type="PANTHER" id="PTHR11481:SF62">
    <property type="entry name" value="FC RECEPTOR-LIKE PROTEIN 6"/>
    <property type="match status" value="1"/>
</dbReference>
<evidence type="ECO:0000256" key="9">
    <source>
        <dbReference type="SAM" id="SignalP"/>
    </source>
</evidence>
<organism evidence="11 12">
    <name type="scientific">Canis lupus familiaris</name>
    <name type="common">Dog</name>
    <name type="synonym">Canis familiaris</name>
    <dbReference type="NCBI Taxonomy" id="9615"/>
    <lineage>
        <taxon>Eukaryota</taxon>
        <taxon>Metazoa</taxon>
        <taxon>Chordata</taxon>
        <taxon>Craniata</taxon>
        <taxon>Vertebrata</taxon>
        <taxon>Euteleostomi</taxon>
        <taxon>Mammalia</taxon>
        <taxon>Eutheria</taxon>
        <taxon>Laurasiatheria</taxon>
        <taxon>Carnivora</taxon>
        <taxon>Caniformia</taxon>
        <taxon>Canidae</taxon>
        <taxon>Canis</taxon>
    </lineage>
</organism>
<keyword evidence="4" id="KW-0677">Repeat</keyword>
<name>A0A8C0NCR7_CANLF</name>
<dbReference type="SMART" id="SM00409">
    <property type="entry name" value="IG"/>
    <property type="match status" value="3"/>
</dbReference>
<reference evidence="11" key="2">
    <citation type="submission" date="2025-05" db="UniProtKB">
        <authorList>
            <consortium name="Ensembl"/>
        </authorList>
    </citation>
    <scope>IDENTIFICATION</scope>
</reference>
<evidence type="ECO:0000256" key="7">
    <source>
        <dbReference type="ARBA" id="ARBA00023180"/>
    </source>
</evidence>
<dbReference type="AlphaFoldDB" id="A0A8C0NCR7"/>
<evidence type="ECO:0000256" key="6">
    <source>
        <dbReference type="ARBA" id="ARBA00023157"/>
    </source>
</evidence>
<keyword evidence="3 9" id="KW-0732">Signal</keyword>
<dbReference type="SUPFAM" id="SSF48726">
    <property type="entry name" value="Immunoglobulin"/>
    <property type="match status" value="3"/>
</dbReference>
<dbReference type="FunFam" id="2.60.40.10:FF:000357">
    <property type="entry name" value="Fc receptor like 1"/>
    <property type="match status" value="1"/>
</dbReference>
<keyword evidence="7" id="KW-0325">Glycoprotein</keyword>
<reference evidence="11" key="1">
    <citation type="submission" date="2019-03" db="EMBL/GenBank/DDBJ databases">
        <authorList>
            <person name="Warren W.C."/>
            <person name="Johnson G.S."/>
        </authorList>
    </citation>
    <scope>NUCLEOTIDE SEQUENCE [LARGE SCALE GENOMIC DNA]</scope>
    <source>
        <strain evidence="11">Basenji</strain>
    </source>
</reference>
<evidence type="ECO:0000259" key="10">
    <source>
        <dbReference type="PROSITE" id="PS50835"/>
    </source>
</evidence>
<feature type="chain" id="PRO_5044671970" description="Ig-like domain-containing protein" evidence="9">
    <location>
        <begin position="16"/>
        <end position="388"/>
    </location>
</feature>
<accession>A0A8C0NCR7</accession>
<dbReference type="InterPro" id="IPR013783">
    <property type="entry name" value="Ig-like_fold"/>
</dbReference>
<dbReference type="Pfam" id="PF13895">
    <property type="entry name" value="Ig_2"/>
    <property type="match status" value="3"/>
</dbReference>
<dbReference type="Ensembl" id="ENSCAFT00040017922.1">
    <property type="protein sequence ID" value="ENSCAFP00040015562.1"/>
    <property type="gene ID" value="ENSCAFG00040009605.1"/>
</dbReference>
<evidence type="ECO:0000256" key="1">
    <source>
        <dbReference type="ARBA" id="ARBA00004236"/>
    </source>
</evidence>
<keyword evidence="8" id="KW-0393">Immunoglobulin domain</keyword>
<evidence type="ECO:0000313" key="12">
    <source>
        <dbReference type="Proteomes" id="UP000694429"/>
    </source>
</evidence>
<keyword evidence="6" id="KW-1015">Disulfide bond</keyword>
<evidence type="ECO:0000313" key="11">
    <source>
        <dbReference type="Ensembl" id="ENSCAFP00030023026.1"/>
    </source>
</evidence>
<evidence type="ECO:0000256" key="3">
    <source>
        <dbReference type="ARBA" id="ARBA00022729"/>
    </source>
</evidence>
<dbReference type="PROSITE" id="PS50835">
    <property type="entry name" value="IG_LIKE"/>
    <property type="match status" value="2"/>
</dbReference>
<evidence type="ECO:0000256" key="8">
    <source>
        <dbReference type="ARBA" id="ARBA00023319"/>
    </source>
</evidence>
<dbReference type="Proteomes" id="UP000694542">
    <property type="component" value="Unassembled WGS sequence"/>
</dbReference>
<dbReference type="InterPro" id="IPR050488">
    <property type="entry name" value="Ig_Fc_receptor"/>
</dbReference>
<feature type="domain" description="Ig-like" evidence="10">
    <location>
        <begin position="112"/>
        <end position="197"/>
    </location>
</feature>
<dbReference type="SMART" id="SM00408">
    <property type="entry name" value="IGc2"/>
    <property type="match status" value="3"/>
</dbReference>
<dbReference type="GO" id="GO:0005886">
    <property type="term" value="C:plasma membrane"/>
    <property type="evidence" value="ECO:0007669"/>
    <property type="project" value="UniProtKB-SubCell"/>
</dbReference>
<dbReference type="InterPro" id="IPR003598">
    <property type="entry name" value="Ig_sub2"/>
</dbReference>
<dbReference type="InterPro" id="IPR036179">
    <property type="entry name" value="Ig-like_dom_sf"/>
</dbReference>
<dbReference type="Gene3D" id="2.60.40.10">
    <property type="entry name" value="Immunoglobulins"/>
    <property type="match status" value="3"/>
</dbReference>
<evidence type="ECO:0000256" key="4">
    <source>
        <dbReference type="ARBA" id="ARBA00022737"/>
    </source>
</evidence>
<feature type="signal peptide" evidence="9">
    <location>
        <begin position="1"/>
        <end position="15"/>
    </location>
</feature>
<evidence type="ECO:0000256" key="2">
    <source>
        <dbReference type="ARBA" id="ARBA00022475"/>
    </source>
</evidence>
<keyword evidence="2" id="KW-1003">Cell membrane</keyword>